<proteinExistence type="inferred from homology"/>
<dbReference type="EMBL" id="VCGU01000009">
    <property type="protein sequence ID" value="TRY70048.1"/>
    <property type="molecule type" value="Genomic_DNA"/>
</dbReference>
<evidence type="ECO:0000313" key="9">
    <source>
        <dbReference type="Proteomes" id="UP000318571"/>
    </source>
</evidence>
<feature type="transmembrane region" description="Helical" evidence="7">
    <location>
        <begin position="152"/>
        <end position="175"/>
    </location>
</feature>
<protein>
    <recommendedName>
        <fullName evidence="10">Gamma-secretase subunit Aph-1</fullName>
    </recommendedName>
</protein>
<dbReference type="OMA" id="DTNNYLH"/>
<keyword evidence="6 7" id="KW-0472">Membrane</keyword>
<keyword evidence="5 7" id="KW-1133">Transmembrane helix</keyword>
<evidence type="ECO:0008006" key="10">
    <source>
        <dbReference type="Google" id="ProtNLM"/>
    </source>
</evidence>
<dbReference type="InterPro" id="IPR009294">
    <property type="entry name" value="Aph-1"/>
</dbReference>
<evidence type="ECO:0000256" key="3">
    <source>
        <dbReference type="ARBA" id="ARBA00022692"/>
    </source>
</evidence>
<keyword evidence="9" id="KW-1185">Reference proteome</keyword>
<evidence type="ECO:0000256" key="1">
    <source>
        <dbReference type="ARBA" id="ARBA00004141"/>
    </source>
</evidence>
<feature type="transmembrane region" description="Helical" evidence="7">
    <location>
        <begin position="109"/>
        <end position="132"/>
    </location>
</feature>
<evidence type="ECO:0000256" key="6">
    <source>
        <dbReference type="ARBA" id="ARBA00023136"/>
    </source>
</evidence>
<feature type="transmembrane region" description="Helical" evidence="7">
    <location>
        <begin position="212"/>
        <end position="231"/>
    </location>
</feature>
<feature type="transmembrane region" description="Helical" evidence="7">
    <location>
        <begin position="62"/>
        <end position="85"/>
    </location>
</feature>
<organism evidence="8 9">
    <name type="scientific">Tigriopus californicus</name>
    <name type="common">Marine copepod</name>
    <dbReference type="NCBI Taxonomy" id="6832"/>
    <lineage>
        <taxon>Eukaryota</taxon>
        <taxon>Metazoa</taxon>
        <taxon>Ecdysozoa</taxon>
        <taxon>Arthropoda</taxon>
        <taxon>Crustacea</taxon>
        <taxon>Multicrustacea</taxon>
        <taxon>Hexanauplia</taxon>
        <taxon>Copepoda</taxon>
        <taxon>Harpacticoida</taxon>
        <taxon>Harpacticidae</taxon>
        <taxon>Tigriopus</taxon>
    </lineage>
</organism>
<dbReference type="GO" id="GO:0016485">
    <property type="term" value="P:protein processing"/>
    <property type="evidence" value="ECO:0007669"/>
    <property type="project" value="InterPro"/>
</dbReference>
<name>A0A553NX95_TIGCA</name>
<gene>
    <name evidence="8" type="ORF">TCAL_05420</name>
</gene>
<evidence type="ECO:0000256" key="4">
    <source>
        <dbReference type="ARBA" id="ARBA00022976"/>
    </source>
</evidence>
<comment type="similarity">
    <text evidence="2">Belongs to the APH-1 family.</text>
</comment>
<keyword evidence="4" id="KW-0914">Notch signaling pathway</keyword>
<reference evidence="8 9" key="1">
    <citation type="journal article" date="2018" name="Nat. Ecol. Evol.">
        <title>Genomic signatures of mitonuclear coevolution across populations of Tigriopus californicus.</title>
        <authorList>
            <person name="Barreto F.S."/>
            <person name="Watson E.T."/>
            <person name="Lima T.G."/>
            <person name="Willett C.S."/>
            <person name="Edmands S."/>
            <person name="Li W."/>
            <person name="Burton R.S."/>
        </authorList>
    </citation>
    <scope>NUCLEOTIDE SEQUENCE [LARGE SCALE GENOMIC DNA]</scope>
    <source>
        <strain evidence="8 9">San Diego</strain>
    </source>
</reference>
<accession>A0A553NX95</accession>
<evidence type="ECO:0000256" key="5">
    <source>
        <dbReference type="ARBA" id="ARBA00022989"/>
    </source>
</evidence>
<dbReference type="OrthoDB" id="6507463at2759"/>
<keyword evidence="3 7" id="KW-0812">Transmembrane</keyword>
<evidence type="ECO:0000313" key="8">
    <source>
        <dbReference type="EMBL" id="TRY70048.1"/>
    </source>
</evidence>
<dbReference type="Proteomes" id="UP000318571">
    <property type="component" value="Chromosome 9"/>
</dbReference>
<evidence type="ECO:0000256" key="7">
    <source>
        <dbReference type="SAM" id="Phobius"/>
    </source>
</evidence>
<dbReference type="PANTHER" id="PTHR12889">
    <property type="entry name" value="GAMMA-SECRETASE SUBUNIT APH-1"/>
    <property type="match status" value="1"/>
</dbReference>
<feature type="transmembrane region" description="Helical" evidence="7">
    <location>
        <begin position="6"/>
        <end position="25"/>
    </location>
</feature>
<dbReference type="STRING" id="6832.A0A553NX95"/>
<dbReference type="GO" id="GO:0016020">
    <property type="term" value="C:membrane"/>
    <property type="evidence" value="ECO:0007669"/>
    <property type="project" value="UniProtKB-SubCell"/>
</dbReference>
<feature type="transmembrane region" description="Helical" evidence="7">
    <location>
        <begin position="182"/>
        <end position="200"/>
    </location>
</feature>
<comment type="subcellular location">
    <subcellularLocation>
        <location evidence="1">Membrane</location>
        <topology evidence="1">Multi-pass membrane protein</topology>
    </subcellularLocation>
</comment>
<comment type="caution">
    <text evidence="8">The sequence shown here is derived from an EMBL/GenBank/DDBJ whole genome shotgun (WGS) entry which is preliminary data.</text>
</comment>
<sequence>MTALTFFGAALTAFGPALSLFVLTIAHDPVRIIVLILSAFFWLLSLLFSSLFWTAVYPLQHVLAFGLVFSILFQELFRFFLYLMLRKADRVMRKLTENEHTQIFSHPHILAYVVGLGFGIMSGAFSLVNVLADSVGPGTVGFQGESQNFFMISASLGLALILCHTFWGVITFVAFDDKKYHWVAAVWILHYLFSCLTLFNPSGWYVASVLPAYINLGVSGALAFSCAGGSWSRLIQCLPRPSPTPA</sequence>
<dbReference type="AlphaFoldDB" id="A0A553NX95"/>
<dbReference type="GO" id="GO:0007219">
    <property type="term" value="P:Notch signaling pathway"/>
    <property type="evidence" value="ECO:0007669"/>
    <property type="project" value="UniProtKB-KW"/>
</dbReference>
<evidence type="ECO:0000256" key="2">
    <source>
        <dbReference type="ARBA" id="ARBA00005577"/>
    </source>
</evidence>
<feature type="transmembrane region" description="Helical" evidence="7">
    <location>
        <begin position="32"/>
        <end position="56"/>
    </location>
</feature>
<dbReference type="Pfam" id="PF06105">
    <property type="entry name" value="Aph-1"/>
    <property type="match status" value="1"/>
</dbReference>